<organism evidence="2 3">
    <name type="scientific">Hydrocarboniphaga effusa AP103</name>
    <dbReference type="NCBI Taxonomy" id="1172194"/>
    <lineage>
        <taxon>Bacteria</taxon>
        <taxon>Pseudomonadati</taxon>
        <taxon>Pseudomonadota</taxon>
        <taxon>Gammaproteobacteria</taxon>
        <taxon>Nevskiales</taxon>
        <taxon>Nevskiaceae</taxon>
        <taxon>Hydrocarboniphaga</taxon>
    </lineage>
</organism>
<proteinExistence type="predicted"/>
<protein>
    <submittedName>
        <fullName evidence="2">Uncharacterized protein</fullName>
    </submittedName>
</protein>
<evidence type="ECO:0000256" key="1">
    <source>
        <dbReference type="SAM" id="MobiDB-lite"/>
    </source>
</evidence>
<dbReference type="RefSeq" id="WP_007183382.1">
    <property type="nucleotide sequence ID" value="NZ_AKGD01000001.1"/>
</dbReference>
<accession>I8I2V2</accession>
<dbReference type="PATRIC" id="fig|1172194.4.peg.402"/>
<sequence>MADRSDDIKQLFSHLGLNPGDYQEMREKTRALSRGTEDARVQAAANTRHAAEAATSKAQQAPAFPPTVRLNPLITRMPAAGSEAAQRWPLLKAAVETPTRVAQRSEPPVAQTPAASTPDSARSPGSANEVTTLLQAVEQAKALERAESDAIERTTRRVVEELQRHRVPPQETERESAQATPQAAAAQLRSTSPTQGSTATATAEAPKTSFFQKPGARPRTEATVAAPASAAPASESAAASAASGSELQSAFQRLSDPERIPPQRFSRLKFNYRAAEAPSKPKKLKEENLEDVFSRISGPPKSR</sequence>
<dbReference type="AlphaFoldDB" id="I8I2V2"/>
<feature type="compositionally biased region" description="Low complexity" evidence="1">
    <location>
        <begin position="225"/>
        <end position="250"/>
    </location>
</feature>
<feature type="compositionally biased region" description="Low complexity" evidence="1">
    <location>
        <begin position="177"/>
        <end position="187"/>
    </location>
</feature>
<feature type="compositionally biased region" description="Polar residues" evidence="1">
    <location>
        <begin position="188"/>
        <end position="201"/>
    </location>
</feature>
<feature type="region of interest" description="Disordered" evidence="1">
    <location>
        <begin position="97"/>
        <end position="303"/>
    </location>
</feature>
<comment type="caution">
    <text evidence="2">The sequence shown here is derived from an EMBL/GenBank/DDBJ whole genome shotgun (WGS) entry which is preliminary data.</text>
</comment>
<dbReference type="Proteomes" id="UP000003704">
    <property type="component" value="Unassembled WGS sequence"/>
</dbReference>
<dbReference type="STRING" id="1172194.WQQ_04230"/>
<dbReference type="OrthoDB" id="8812063at2"/>
<feature type="compositionally biased region" description="Basic and acidic residues" evidence="1">
    <location>
        <begin position="141"/>
        <end position="164"/>
    </location>
</feature>
<evidence type="ECO:0000313" key="2">
    <source>
        <dbReference type="EMBL" id="EIT70286.1"/>
    </source>
</evidence>
<dbReference type="EMBL" id="AKGD01000001">
    <property type="protein sequence ID" value="EIT70286.1"/>
    <property type="molecule type" value="Genomic_DNA"/>
</dbReference>
<reference evidence="2 3" key="1">
    <citation type="journal article" date="2012" name="J. Bacteriol.">
        <title>Genome Sequence of n-Alkane-Degrading Hydrocarboniphaga effusa Strain AP103T (ATCC BAA-332T).</title>
        <authorList>
            <person name="Chang H.K."/>
            <person name="Zylstra G.J."/>
            <person name="Chae J.C."/>
        </authorList>
    </citation>
    <scope>NUCLEOTIDE SEQUENCE [LARGE SCALE GENOMIC DNA]</scope>
    <source>
        <strain evidence="2 3">AP103</strain>
    </source>
</reference>
<gene>
    <name evidence="2" type="ORF">WQQ_04230</name>
</gene>
<name>I8I2V2_9GAMM</name>
<evidence type="ECO:0000313" key="3">
    <source>
        <dbReference type="Proteomes" id="UP000003704"/>
    </source>
</evidence>
<feature type="compositionally biased region" description="Polar residues" evidence="1">
    <location>
        <begin position="113"/>
        <end position="134"/>
    </location>
</feature>
<keyword evidence="3" id="KW-1185">Reference proteome</keyword>